<evidence type="ECO:0000256" key="1">
    <source>
        <dbReference type="SAM" id="Phobius"/>
    </source>
</evidence>
<name>A0AA95HU31_9BACT</name>
<dbReference type="Proteomes" id="UP001177934">
    <property type="component" value="Chromosome"/>
</dbReference>
<evidence type="ECO:0000313" key="4">
    <source>
        <dbReference type="Proteomes" id="UP001177934"/>
    </source>
</evidence>
<keyword evidence="1" id="KW-0812">Transmembrane</keyword>
<reference evidence="3" key="1">
    <citation type="journal article" date="2023" name="Nat. Commun.">
        <title>Identification of a novel Human Milk Oligosaccharides utilization cluster in the infant gut commensal Bacteroides dorei.</title>
        <authorList>
            <person name="Kijner S."/>
            <person name="Ennis D."/>
            <person name="Shmorak S."/>
            <person name="Florentin A."/>
            <person name="Yassour M."/>
        </authorList>
    </citation>
    <scope>NUCLEOTIDE SEQUENCE</scope>
    <source>
        <strain evidence="3">2</strain>
    </source>
</reference>
<dbReference type="AlphaFoldDB" id="A0AA95HU31"/>
<organism evidence="3 4">
    <name type="scientific">Phocaeicola dorei</name>
    <dbReference type="NCBI Taxonomy" id="357276"/>
    <lineage>
        <taxon>Bacteria</taxon>
        <taxon>Pseudomonadati</taxon>
        <taxon>Bacteroidota</taxon>
        <taxon>Bacteroidia</taxon>
        <taxon>Bacteroidales</taxon>
        <taxon>Bacteroidaceae</taxon>
        <taxon>Phocaeicola</taxon>
    </lineage>
</organism>
<dbReference type="PANTHER" id="PTHR39200">
    <property type="entry name" value="HYPOTHETICAL EXPORTED PROTEIN"/>
    <property type="match status" value="1"/>
</dbReference>
<dbReference type="Gene3D" id="2.160.20.120">
    <property type="match status" value="1"/>
</dbReference>
<evidence type="ECO:0000313" key="3">
    <source>
        <dbReference type="EMBL" id="WHX10510.1"/>
    </source>
</evidence>
<keyword evidence="1" id="KW-1133">Transmembrane helix</keyword>
<keyword evidence="1" id="KW-0472">Membrane</keyword>
<protein>
    <submittedName>
        <fullName evidence="3">Head GIN domain-containing protein</fullName>
    </submittedName>
</protein>
<gene>
    <name evidence="3" type="ORF">QNN11_03095</name>
</gene>
<feature type="transmembrane region" description="Helical" evidence="1">
    <location>
        <begin position="6"/>
        <end position="25"/>
    </location>
</feature>
<dbReference type="PANTHER" id="PTHR39200:SF1">
    <property type="entry name" value="AUTO-TRANSPORTER ADHESIN HEAD GIN DOMAIN-CONTAINING PROTEIN-RELATED"/>
    <property type="match status" value="1"/>
</dbReference>
<proteinExistence type="predicted"/>
<dbReference type="EMBL" id="CP126056">
    <property type="protein sequence ID" value="WHX10510.1"/>
    <property type="molecule type" value="Genomic_DNA"/>
</dbReference>
<sequence length="266" mass="28685">MRTKTIYFFSLFLAITMMTGCFHISSGPKPSKSKMTKKYSVTPFNKIENKAPANIVFTQGNVTKVEADGPDNYIPQLIVMVKDSTLSISMDKDKFKNFKSSKINISITSPVLCSIKQRGVGSIYLKDSVKVTDLSISAEGVGSIEANALMARSIKVSQEGVGSINLKGQAGHATYYLEGVGSLKAKDMIVSDVVVEQNGVGSVSCYASGTINISAQGVGSVNYYGDPQVTGLKNPELEALRANNSFHNSLFTLNYLPNKKGLLLTR</sequence>
<dbReference type="Pfam" id="PF10988">
    <property type="entry name" value="DUF2807"/>
    <property type="match status" value="1"/>
</dbReference>
<evidence type="ECO:0000259" key="2">
    <source>
        <dbReference type="Pfam" id="PF10988"/>
    </source>
</evidence>
<accession>A0AA95HU31</accession>
<dbReference type="InterPro" id="IPR021255">
    <property type="entry name" value="DUF2807"/>
</dbReference>
<feature type="domain" description="Putative auto-transporter adhesin head GIN" evidence="2">
    <location>
        <begin position="43"/>
        <end position="227"/>
    </location>
</feature>
<dbReference type="PROSITE" id="PS51257">
    <property type="entry name" value="PROKAR_LIPOPROTEIN"/>
    <property type="match status" value="1"/>
</dbReference>